<evidence type="ECO:0000313" key="4">
    <source>
        <dbReference type="Proteomes" id="UP000184428"/>
    </source>
</evidence>
<dbReference type="Proteomes" id="UP000184428">
    <property type="component" value="Unassembled WGS sequence"/>
</dbReference>
<evidence type="ECO:0000313" key="3">
    <source>
        <dbReference type="EMBL" id="SHN60834.1"/>
    </source>
</evidence>
<gene>
    <name evidence="3" type="ORF">SAMN05660350_01007</name>
</gene>
<dbReference type="RefSeq" id="WP_072914340.1">
    <property type="nucleotide sequence ID" value="NZ_FRDM01000003.1"/>
</dbReference>
<protein>
    <recommendedName>
        <fullName evidence="2">Potassium/proton antiporter subunit KhtT-like N-terminal domain-containing protein</fullName>
    </recommendedName>
</protein>
<proteinExistence type="predicted"/>
<sequence>MTDVHVQARRLPGVGWRYTIPADRGRQVVVVVEDRGPRHLALLDPRLDEALTTVRLPPDRASVLAALLTGARFTLDSSDGPAVDDRTPELVDPEGGRAAQEGDELVVAARRGRMTSLRSAV</sequence>
<reference evidence="3 4" key="1">
    <citation type="submission" date="2016-12" db="EMBL/GenBank/DDBJ databases">
        <authorList>
            <person name="Song W.-J."/>
            <person name="Kurnit D.M."/>
        </authorList>
    </citation>
    <scope>NUCLEOTIDE SEQUENCE [LARGE SCALE GENOMIC DNA]</scope>
    <source>
        <strain evidence="3 4">DSM 43162</strain>
    </source>
</reference>
<evidence type="ECO:0000256" key="1">
    <source>
        <dbReference type="SAM" id="MobiDB-lite"/>
    </source>
</evidence>
<name>A0A1M7SQZ9_9ACTN</name>
<accession>A0A1M7SQZ9</accession>
<evidence type="ECO:0000259" key="2">
    <source>
        <dbReference type="Pfam" id="PF25991"/>
    </source>
</evidence>
<feature type="domain" description="Potassium/proton antiporter subunit KhtT-like N-terminal" evidence="2">
    <location>
        <begin position="5"/>
        <end position="71"/>
    </location>
</feature>
<dbReference type="AlphaFoldDB" id="A0A1M7SQZ9"/>
<dbReference type="OrthoDB" id="5242677at2"/>
<dbReference type="InterPro" id="IPR058776">
    <property type="entry name" value="KhtT-like_N"/>
</dbReference>
<dbReference type="Pfam" id="PF25991">
    <property type="entry name" value="KhtT_N"/>
    <property type="match status" value="1"/>
</dbReference>
<organism evidence="3 4">
    <name type="scientific">Geodermatophilus obscurus</name>
    <dbReference type="NCBI Taxonomy" id="1861"/>
    <lineage>
        <taxon>Bacteria</taxon>
        <taxon>Bacillati</taxon>
        <taxon>Actinomycetota</taxon>
        <taxon>Actinomycetes</taxon>
        <taxon>Geodermatophilales</taxon>
        <taxon>Geodermatophilaceae</taxon>
        <taxon>Geodermatophilus</taxon>
    </lineage>
</organism>
<dbReference type="EMBL" id="FRDM01000003">
    <property type="protein sequence ID" value="SHN60834.1"/>
    <property type="molecule type" value="Genomic_DNA"/>
</dbReference>
<feature type="region of interest" description="Disordered" evidence="1">
    <location>
        <begin position="77"/>
        <end position="98"/>
    </location>
</feature>